<comment type="caution">
    <text evidence="2">The sequence shown here is derived from an EMBL/GenBank/DDBJ whole genome shotgun (WGS) entry which is preliminary data.</text>
</comment>
<dbReference type="AlphaFoldDB" id="A0A9W6ZWX6"/>
<proteinExistence type="predicted"/>
<name>A0A9W6ZWX6_9STRA</name>
<dbReference type="Gene3D" id="3.90.1140.10">
    <property type="entry name" value="Cyclic phosphodiesterase"/>
    <property type="match status" value="1"/>
</dbReference>
<keyword evidence="3" id="KW-1185">Reference proteome</keyword>
<dbReference type="SUPFAM" id="SSF82199">
    <property type="entry name" value="SET domain"/>
    <property type="match status" value="1"/>
</dbReference>
<evidence type="ECO:0000313" key="2">
    <source>
        <dbReference type="EMBL" id="GMH58455.1"/>
    </source>
</evidence>
<dbReference type="Proteomes" id="UP001165082">
    <property type="component" value="Unassembled WGS sequence"/>
</dbReference>
<dbReference type="InterPro" id="IPR046341">
    <property type="entry name" value="SET_dom_sf"/>
</dbReference>
<dbReference type="Pfam" id="PF00856">
    <property type="entry name" value="SET"/>
    <property type="match status" value="1"/>
</dbReference>
<sequence>MTHVFGTRTKPSYALWLEILPNTSHKPSSVLNDIVRNLTPRYWEAFVPHITLSLDFDAPPDSDFLGLLDKVRTAYFMGTTDAVDVRITSEKNDQGNGGEVVNMLNYKKTEASPEGFNALILYLLLDKTPSLEHLNRVANDIVKGSRDVTEFQPHIALSYWENKEGSGGWKYNDAAEREKLAALLDHTAPLVHRPVISIYSLSGVDAGDAEYSNWTRYINHSLSSCNVVARIKRVDRRELENGVWEEEDAVVTTGLFHNIPKHEAMFWGDKGWVNIPDTTTSIRVEFYTSIDVEKGEELKFDYGEEFRGEFE</sequence>
<reference evidence="2" key="1">
    <citation type="submission" date="2022-07" db="EMBL/GenBank/DDBJ databases">
        <title>Genome analysis of Parmales, a sister group of diatoms, reveals the evolutionary specialization of diatoms from phago-mixotrophs to photoautotrophs.</title>
        <authorList>
            <person name="Ban H."/>
            <person name="Sato S."/>
            <person name="Yoshikawa S."/>
            <person name="Kazumasa Y."/>
            <person name="Nakamura Y."/>
            <person name="Ichinomiya M."/>
            <person name="Saitoh K."/>
            <person name="Sato N."/>
            <person name="Blanc-Mathieu R."/>
            <person name="Endo H."/>
            <person name="Kuwata A."/>
            <person name="Ogata H."/>
        </authorList>
    </citation>
    <scope>NUCLEOTIDE SEQUENCE</scope>
</reference>
<dbReference type="EMBL" id="BRXZ01002262">
    <property type="protein sequence ID" value="GMH58455.1"/>
    <property type="molecule type" value="Genomic_DNA"/>
</dbReference>
<evidence type="ECO:0000259" key="1">
    <source>
        <dbReference type="Pfam" id="PF00856"/>
    </source>
</evidence>
<gene>
    <name evidence="2" type="ORF">TrRE_jg10631</name>
</gene>
<organism evidence="2 3">
    <name type="scientific">Triparma retinervis</name>
    <dbReference type="NCBI Taxonomy" id="2557542"/>
    <lineage>
        <taxon>Eukaryota</taxon>
        <taxon>Sar</taxon>
        <taxon>Stramenopiles</taxon>
        <taxon>Ochrophyta</taxon>
        <taxon>Bolidophyceae</taxon>
        <taxon>Parmales</taxon>
        <taxon>Triparmaceae</taxon>
        <taxon>Triparma</taxon>
    </lineage>
</organism>
<protein>
    <recommendedName>
        <fullName evidence="1">SET domain-containing protein</fullName>
    </recommendedName>
</protein>
<accession>A0A9W6ZWX6</accession>
<evidence type="ECO:0000313" key="3">
    <source>
        <dbReference type="Proteomes" id="UP001165082"/>
    </source>
</evidence>
<dbReference type="OrthoDB" id="73931at2759"/>
<feature type="domain" description="SET" evidence="1">
    <location>
        <begin position="179"/>
        <end position="303"/>
    </location>
</feature>
<dbReference type="InterPro" id="IPR009097">
    <property type="entry name" value="Cyclic_Pdiesterase"/>
</dbReference>
<dbReference type="InterPro" id="IPR001214">
    <property type="entry name" value="SET_dom"/>
</dbReference>
<dbReference type="SUPFAM" id="SSF55144">
    <property type="entry name" value="LigT-like"/>
    <property type="match status" value="1"/>
</dbReference>